<evidence type="ECO:0000256" key="5">
    <source>
        <dbReference type="ARBA" id="ARBA00023125"/>
    </source>
</evidence>
<feature type="active site" description="Proton acceptor" evidence="6">
    <location>
        <position position="54"/>
    </location>
</feature>
<evidence type="ECO:0000256" key="6">
    <source>
        <dbReference type="PROSITE-ProRule" id="PRU01362"/>
    </source>
</evidence>
<keyword evidence="4 6" id="KW-0548">Nucleotidyltransferase</keyword>
<evidence type="ECO:0000256" key="3">
    <source>
        <dbReference type="ARBA" id="ARBA00022679"/>
    </source>
</evidence>
<keyword evidence="1 6" id="KW-1277">Toxin-antitoxin system</keyword>
<dbReference type="RefSeq" id="WP_328366940.1">
    <property type="nucleotide sequence ID" value="NZ_CP107936.1"/>
</dbReference>
<feature type="binding site" evidence="6">
    <location>
        <begin position="15"/>
        <end position="17"/>
    </location>
    <ligand>
        <name>NAD(+)</name>
        <dbReference type="ChEBI" id="CHEBI:57540"/>
    </ligand>
</feature>
<evidence type="ECO:0000259" key="7">
    <source>
        <dbReference type="PROSITE" id="PS52018"/>
    </source>
</evidence>
<dbReference type="Proteomes" id="UP001346877">
    <property type="component" value="Chromosome"/>
</dbReference>
<comment type="catalytic activity">
    <reaction evidence="6">
        <text>a thymidine in DNA + NAD(+) = an N-(ADP-alpha-D-ribosyl)-thymidine in DNA + nicotinamide + H(+)</text>
        <dbReference type="Rhea" id="RHEA:71651"/>
        <dbReference type="Rhea" id="RHEA-COMP:13556"/>
        <dbReference type="Rhea" id="RHEA-COMP:18051"/>
        <dbReference type="ChEBI" id="CHEBI:15378"/>
        <dbReference type="ChEBI" id="CHEBI:17154"/>
        <dbReference type="ChEBI" id="CHEBI:57540"/>
        <dbReference type="ChEBI" id="CHEBI:137386"/>
        <dbReference type="ChEBI" id="CHEBI:191199"/>
    </reaction>
</comment>
<feature type="domain" description="DarT" evidence="7">
    <location>
        <begin position="11"/>
        <end position="220"/>
    </location>
</feature>
<dbReference type="PROSITE" id="PS52018">
    <property type="entry name" value="DART"/>
    <property type="match status" value="1"/>
</dbReference>
<keyword evidence="9" id="KW-1185">Reference proteome</keyword>
<name>A0ABZ1PBQ3_9ACTN</name>
<comment type="caution">
    <text evidence="6">Lacks conserved residue(s) required for the propagation of feature annotation.</text>
</comment>
<evidence type="ECO:0000256" key="2">
    <source>
        <dbReference type="ARBA" id="ARBA00022676"/>
    </source>
</evidence>
<evidence type="ECO:0000256" key="1">
    <source>
        <dbReference type="ARBA" id="ARBA00022649"/>
    </source>
</evidence>
<evidence type="ECO:0000313" key="8">
    <source>
        <dbReference type="EMBL" id="WUI80662.1"/>
    </source>
</evidence>
<dbReference type="EMBL" id="CP107941">
    <property type="protein sequence ID" value="WUI80662.1"/>
    <property type="molecule type" value="Genomic_DNA"/>
</dbReference>
<comment type="similarity">
    <text evidence="6">Belongs to the DarT ADP-ribosyltransferase family.</text>
</comment>
<gene>
    <name evidence="8" type="ORF">OG375_22300</name>
</gene>
<sequence>MPGPTGQPSQTRILHFTHIENLPAILAVGRLFADSMVGTRLATNVGAPDIKASRRRRAVPCPPGGAVADYVPFYFAPRSPMMFRIAREHQDGTQGCYPDGDDPLVYLVSSLEKVHHAQLSWVASDGNCAATLTRFSGALNDLAELVDWALMSERIWKNLPEDPDRVRRRMAELLVHREFPLDLLAGYVVRTPARQEQLRQVLRDAGIIDAYVDVRPNWYYGFRRGEARE</sequence>
<protein>
    <submittedName>
        <fullName evidence="8">DUF4433 domain-containing protein</fullName>
    </submittedName>
</protein>
<keyword evidence="5 6" id="KW-0238">DNA-binding</keyword>
<reference evidence="8 9" key="1">
    <citation type="submission" date="2022-10" db="EMBL/GenBank/DDBJ databases">
        <title>The complete genomes of actinobacterial strains from the NBC collection.</title>
        <authorList>
            <person name="Joergensen T.S."/>
            <person name="Alvarez Arevalo M."/>
            <person name="Sterndorff E.B."/>
            <person name="Faurdal D."/>
            <person name="Vuksanovic O."/>
            <person name="Mourched A.-S."/>
            <person name="Charusanti P."/>
            <person name="Shaw S."/>
            <person name="Blin K."/>
            <person name="Weber T."/>
        </authorList>
    </citation>
    <scope>NUCLEOTIDE SEQUENCE [LARGE SCALE GENOMIC DNA]</scope>
    <source>
        <strain evidence="8 9">NBC_00396</strain>
    </source>
</reference>
<feature type="active site" evidence="6">
    <location>
        <position position="172"/>
    </location>
</feature>
<dbReference type="Pfam" id="PF14487">
    <property type="entry name" value="DarT"/>
    <property type="match status" value="1"/>
</dbReference>
<dbReference type="InterPro" id="IPR029494">
    <property type="entry name" value="DarT"/>
</dbReference>
<keyword evidence="3 6" id="KW-0808">Transferase</keyword>
<evidence type="ECO:0000313" key="9">
    <source>
        <dbReference type="Proteomes" id="UP001346877"/>
    </source>
</evidence>
<accession>A0ABZ1PBQ3</accession>
<evidence type="ECO:0000256" key="4">
    <source>
        <dbReference type="ARBA" id="ARBA00022695"/>
    </source>
</evidence>
<keyword evidence="2 6" id="KW-0328">Glycosyltransferase</keyword>
<organism evidence="8 9">
    <name type="scientific">Micromonospora zamorensis</name>
    <dbReference type="NCBI Taxonomy" id="709883"/>
    <lineage>
        <taxon>Bacteria</taxon>
        <taxon>Bacillati</taxon>
        <taxon>Actinomycetota</taxon>
        <taxon>Actinomycetes</taxon>
        <taxon>Micromonosporales</taxon>
        <taxon>Micromonosporaceae</taxon>
        <taxon>Micromonospora</taxon>
    </lineage>
</organism>
<feature type="binding site" evidence="6">
    <location>
        <position position="54"/>
    </location>
    <ligand>
        <name>NAD(+)</name>
        <dbReference type="ChEBI" id="CHEBI:57540"/>
    </ligand>
</feature>
<proteinExistence type="inferred from homology"/>